<evidence type="ECO:0000256" key="2">
    <source>
        <dbReference type="SAM" id="MobiDB-lite"/>
    </source>
</evidence>
<accession>A0A9D1FWK7</accession>
<comment type="caution">
    <text evidence="4">The sequence shown here is derived from an EMBL/GenBank/DDBJ whole genome shotgun (WGS) entry which is preliminary data.</text>
</comment>
<dbReference type="Pfam" id="PF07813">
    <property type="entry name" value="LTXXQ"/>
    <property type="match status" value="1"/>
</dbReference>
<feature type="signal peptide" evidence="3">
    <location>
        <begin position="1"/>
        <end position="21"/>
    </location>
</feature>
<organism evidence="4 5">
    <name type="scientific">Candidatus Scatenecus faecavium</name>
    <dbReference type="NCBI Taxonomy" id="2840915"/>
    <lineage>
        <taxon>Bacteria</taxon>
        <taxon>Candidatus Scatenecus</taxon>
    </lineage>
</organism>
<evidence type="ECO:0000313" key="4">
    <source>
        <dbReference type="EMBL" id="HIS83444.1"/>
    </source>
</evidence>
<feature type="compositionally biased region" description="Basic and acidic residues" evidence="2">
    <location>
        <begin position="42"/>
        <end position="53"/>
    </location>
</feature>
<dbReference type="AlphaFoldDB" id="A0A9D1FWK7"/>
<feature type="chain" id="PRO_5038428656" evidence="3">
    <location>
        <begin position="22"/>
        <end position="199"/>
    </location>
</feature>
<protein>
    <submittedName>
        <fullName evidence="4">Spy/CpxP family protein refolding chaperone</fullName>
    </submittedName>
</protein>
<feature type="coiled-coil region" evidence="1">
    <location>
        <begin position="117"/>
        <end position="178"/>
    </location>
</feature>
<evidence type="ECO:0000256" key="3">
    <source>
        <dbReference type="SAM" id="SignalP"/>
    </source>
</evidence>
<proteinExistence type="predicted"/>
<feature type="region of interest" description="Disordered" evidence="2">
    <location>
        <begin position="33"/>
        <end position="65"/>
    </location>
</feature>
<dbReference type="InterPro" id="IPR012899">
    <property type="entry name" value="LTXXQ"/>
</dbReference>
<gene>
    <name evidence="4" type="ORF">IAD41_07560</name>
</gene>
<keyword evidence="3" id="KW-0732">Signal</keyword>
<keyword evidence="1" id="KW-0175">Coiled coil</keyword>
<sequence>MIKKSLILAALFAFTLTGAIAADTATVPAKKVTEQAQTALPERPDVKPGRPEFDAPPPPPCPKAKADFEKRLKLTDEQKELAKQLRMKGHEEMKPIMEKMRELRLEKEAVLKSRMAEAMQQEKIAEINAKIKDLRKQAHELRIKNMKEFEAILTDKQKKELKKMKEEGRKNFEKAKKKCKKECKCPCPMTPPQPQPADK</sequence>
<reference evidence="4" key="2">
    <citation type="journal article" date="2021" name="PeerJ">
        <title>Extensive microbial diversity within the chicken gut microbiome revealed by metagenomics and culture.</title>
        <authorList>
            <person name="Gilroy R."/>
            <person name="Ravi A."/>
            <person name="Getino M."/>
            <person name="Pursley I."/>
            <person name="Horton D.L."/>
            <person name="Alikhan N.F."/>
            <person name="Baker D."/>
            <person name="Gharbi K."/>
            <person name="Hall N."/>
            <person name="Watson M."/>
            <person name="Adriaenssens E.M."/>
            <person name="Foster-Nyarko E."/>
            <person name="Jarju S."/>
            <person name="Secka A."/>
            <person name="Antonio M."/>
            <person name="Oren A."/>
            <person name="Chaudhuri R.R."/>
            <person name="La Ragione R."/>
            <person name="Hildebrand F."/>
            <person name="Pallen M.J."/>
        </authorList>
    </citation>
    <scope>NUCLEOTIDE SEQUENCE</scope>
    <source>
        <strain evidence="4">CHK152-2994</strain>
    </source>
</reference>
<dbReference type="Gene3D" id="1.20.120.1490">
    <property type="match status" value="1"/>
</dbReference>
<dbReference type="Proteomes" id="UP000824139">
    <property type="component" value="Unassembled WGS sequence"/>
</dbReference>
<dbReference type="EMBL" id="DVJO01000167">
    <property type="protein sequence ID" value="HIS83444.1"/>
    <property type="molecule type" value="Genomic_DNA"/>
</dbReference>
<evidence type="ECO:0000313" key="5">
    <source>
        <dbReference type="Proteomes" id="UP000824139"/>
    </source>
</evidence>
<reference evidence="4" key="1">
    <citation type="submission" date="2020-10" db="EMBL/GenBank/DDBJ databases">
        <authorList>
            <person name="Gilroy R."/>
        </authorList>
    </citation>
    <scope>NUCLEOTIDE SEQUENCE</scope>
    <source>
        <strain evidence="4">CHK152-2994</strain>
    </source>
</reference>
<dbReference type="GO" id="GO:0042597">
    <property type="term" value="C:periplasmic space"/>
    <property type="evidence" value="ECO:0007669"/>
    <property type="project" value="InterPro"/>
</dbReference>
<evidence type="ECO:0000256" key="1">
    <source>
        <dbReference type="SAM" id="Coils"/>
    </source>
</evidence>
<name>A0A9D1FWK7_9BACT</name>